<gene>
    <name evidence="1" type="ORF">PILCRDRAFT_821911</name>
</gene>
<name>A0A0C3B4D2_PILCF</name>
<dbReference type="EMBL" id="KN833001">
    <property type="protein sequence ID" value="KIM81073.1"/>
    <property type="molecule type" value="Genomic_DNA"/>
</dbReference>
<protein>
    <submittedName>
        <fullName evidence="1">Uncharacterized protein</fullName>
    </submittedName>
</protein>
<dbReference type="HOGENOM" id="CLU_1938943_0_0_1"/>
<proteinExistence type="predicted"/>
<accession>A0A0C3B4D2</accession>
<evidence type="ECO:0000313" key="1">
    <source>
        <dbReference type="EMBL" id="KIM81073.1"/>
    </source>
</evidence>
<reference evidence="1 2" key="1">
    <citation type="submission" date="2014-04" db="EMBL/GenBank/DDBJ databases">
        <authorList>
            <consortium name="DOE Joint Genome Institute"/>
            <person name="Kuo A."/>
            <person name="Tarkka M."/>
            <person name="Buscot F."/>
            <person name="Kohler A."/>
            <person name="Nagy L.G."/>
            <person name="Floudas D."/>
            <person name="Copeland A."/>
            <person name="Barry K.W."/>
            <person name="Cichocki N."/>
            <person name="Veneault-Fourrey C."/>
            <person name="LaButti K."/>
            <person name="Lindquist E.A."/>
            <person name="Lipzen A."/>
            <person name="Lundell T."/>
            <person name="Morin E."/>
            <person name="Murat C."/>
            <person name="Sun H."/>
            <person name="Tunlid A."/>
            <person name="Henrissat B."/>
            <person name="Grigoriev I.V."/>
            <person name="Hibbett D.S."/>
            <person name="Martin F."/>
            <person name="Nordberg H.P."/>
            <person name="Cantor M.N."/>
            <person name="Hua S.X."/>
        </authorList>
    </citation>
    <scope>NUCLEOTIDE SEQUENCE [LARGE SCALE GENOMIC DNA]</scope>
    <source>
        <strain evidence="1 2">F 1598</strain>
    </source>
</reference>
<organism evidence="1 2">
    <name type="scientific">Piloderma croceum (strain F 1598)</name>
    <dbReference type="NCBI Taxonomy" id="765440"/>
    <lineage>
        <taxon>Eukaryota</taxon>
        <taxon>Fungi</taxon>
        <taxon>Dikarya</taxon>
        <taxon>Basidiomycota</taxon>
        <taxon>Agaricomycotina</taxon>
        <taxon>Agaricomycetes</taxon>
        <taxon>Agaricomycetidae</taxon>
        <taxon>Atheliales</taxon>
        <taxon>Atheliaceae</taxon>
        <taxon>Piloderma</taxon>
    </lineage>
</organism>
<dbReference type="Proteomes" id="UP000054166">
    <property type="component" value="Unassembled WGS sequence"/>
</dbReference>
<keyword evidence="2" id="KW-1185">Reference proteome</keyword>
<evidence type="ECO:0000313" key="2">
    <source>
        <dbReference type="Proteomes" id="UP000054166"/>
    </source>
</evidence>
<dbReference type="InParanoid" id="A0A0C3B4D2"/>
<dbReference type="AlphaFoldDB" id="A0A0C3B4D2"/>
<reference evidence="2" key="2">
    <citation type="submission" date="2015-01" db="EMBL/GenBank/DDBJ databases">
        <title>Evolutionary Origins and Diversification of the Mycorrhizal Mutualists.</title>
        <authorList>
            <consortium name="DOE Joint Genome Institute"/>
            <consortium name="Mycorrhizal Genomics Consortium"/>
            <person name="Kohler A."/>
            <person name="Kuo A."/>
            <person name="Nagy L.G."/>
            <person name="Floudas D."/>
            <person name="Copeland A."/>
            <person name="Barry K.W."/>
            <person name="Cichocki N."/>
            <person name="Veneault-Fourrey C."/>
            <person name="LaButti K."/>
            <person name="Lindquist E.A."/>
            <person name="Lipzen A."/>
            <person name="Lundell T."/>
            <person name="Morin E."/>
            <person name="Murat C."/>
            <person name="Riley R."/>
            <person name="Ohm R."/>
            <person name="Sun H."/>
            <person name="Tunlid A."/>
            <person name="Henrissat B."/>
            <person name="Grigoriev I.V."/>
            <person name="Hibbett D.S."/>
            <person name="Martin F."/>
        </authorList>
    </citation>
    <scope>NUCLEOTIDE SEQUENCE [LARGE SCALE GENOMIC DNA]</scope>
    <source>
        <strain evidence="2">F 1598</strain>
    </source>
</reference>
<sequence length="130" mass="13344">MGEVTFFGLVVEDPPPVIESLLSRVVVGATLKGATYSSRNWEAARAASEVSPVIVIVRFLGFKQDLSGLAGVSGVATRNTEGWGVLDCGMAGRGDAGHKVLGRFGFGFGDKTSPPSISGNETLGIFGVGG</sequence>